<dbReference type="SUPFAM" id="SSF55681">
    <property type="entry name" value="Class II aaRS and biotin synthetases"/>
    <property type="match status" value="1"/>
</dbReference>
<reference evidence="3" key="1">
    <citation type="submission" date="2018-05" db="EMBL/GenBank/DDBJ databases">
        <authorList>
            <person name="Lanie J.A."/>
            <person name="Ng W.-L."/>
            <person name="Kazmierczak K.M."/>
            <person name="Andrzejewski T.M."/>
            <person name="Davidsen T.M."/>
            <person name="Wayne K.J."/>
            <person name="Tettelin H."/>
            <person name="Glass J.I."/>
            <person name="Rusch D."/>
            <person name="Podicherti R."/>
            <person name="Tsui H.-C.T."/>
            <person name="Winkler M.E."/>
        </authorList>
    </citation>
    <scope>NUCLEOTIDE SEQUENCE</scope>
</reference>
<dbReference type="InterPro" id="IPR003142">
    <property type="entry name" value="BPL_C"/>
</dbReference>
<evidence type="ECO:0000313" key="3">
    <source>
        <dbReference type="EMBL" id="SVA93339.1"/>
    </source>
</evidence>
<evidence type="ECO:0000256" key="1">
    <source>
        <dbReference type="ARBA" id="ARBA00022598"/>
    </source>
</evidence>
<organism evidence="3">
    <name type="scientific">marine metagenome</name>
    <dbReference type="NCBI Taxonomy" id="408172"/>
    <lineage>
        <taxon>unclassified sequences</taxon>
        <taxon>metagenomes</taxon>
        <taxon>ecological metagenomes</taxon>
    </lineage>
</organism>
<proteinExistence type="predicted"/>
<dbReference type="EMBL" id="UINC01022856">
    <property type="protein sequence ID" value="SVA93339.1"/>
    <property type="molecule type" value="Genomic_DNA"/>
</dbReference>
<sequence>VAETGSTNADLVAGAAVASGGSVIMPDGSVLVADHQAAGRGRLDRRWDAPPGANLLFSVLLRPTWGPDRHPLVTTTLAVATVDALGTHGVRAAVKWPNDVLLVGGTAPGKVAGILAELVGGGPAGGGGSSAGGSGGGSGGTLDVGSVAIVVGMGVNVGWPVLSDDAPPGATSLAAAGHRVDRAELLESVLARFEARLTDLEAPDGPERLRRAHLERSVTVGGEVRVDMPDGPITGTAVDLALDGSLLVDSGDGPVAFRAGDVVHLRPA</sequence>
<dbReference type="Gene3D" id="3.30.930.10">
    <property type="entry name" value="Bira Bifunctional Protein, Domain 2"/>
    <property type="match status" value="1"/>
</dbReference>
<dbReference type="CDD" id="cd16442">
    <property type="entry name" value="BPL"/>
    <property type="match status" value="1"/>
</dbReference>
<dbReference type="Pfam" id="PF02237">
    <property type="entry name" value="BPL_C"/>
    <property type="match status" value="1"/>
</dbReference>
<feature type="non-terminal residue" evidence="3">
    <location>
        <position position="1"/>
    </location>
</feature>
<gene>
    <name evidence="3" type="ORF">METZ01_LOCUS146193</name>
</gene>
<dbReference type="PANTHER" id="PTHR12835:SF5">
    <property type="entry name" value="BIOTIN--PROTEIN LIGASE"/>
    <property type="match status" value="1"/>
</dbReference>
<dbReference type="InterPro" id="IPR004143">
    <property type="entry name" value="BPL_LPL_catalytic"/>
</dbReference>
<feature type="domain" description="BPL/LPL catalytic" evidence="2">
    <location>
        <begin position="2"/>
        <end position="201"/>
    </location>
</feature>
<dbReference type="Pfam" id="PF03099">
    <property type="entry name" value="BPL_LplA_LipB"/>
    <property type="match status" value="1"/>
</dbReference>
<dbReference type="AlphaFoldDB" id="A0A381ZW07"/>
<keyword evidence="1" id="KW-0436">Ligase</keyword>
<dbReference type="GO" id="GO:0005737">
    <property type="term" value="C:cytoplasm"/>
    <property type="evidence" value="ECO:0007669"/>
    <property type="project" value="TreeGrafter"/>
</dbReference>
<accession>A0A381ZW07</accession>
<dbReference type="Gene3D" id="2.30.30.100">
    <property type="match status" value="1"/>
</dbReference>
<protein>
    <recommendedName>
        <fullName evidence="2">BPL/LPL catalytic domain-containing protein</fullName>
    </recommendedName>
</protein>
<dbReference type="PANTHER" id="PTHR12835">
    <property type="entry name" value="BIOTIN PROTEIN LIGASE"/>
    <property type="match status" value="1"/>
</dbReference>
<dbReference type="InterPro" id="IPR045864">
    <property type="entry name" value="aa-tRNA-synth_II/BPL/LPL"/>
</dbReference>
<dbReference type="PROSITE" id="PS51733">
    <property type="entry name" value="BPL_LPL_CATALYTIC"/>
    <property type="match status" value="1"/>
</dbReference>
<dbReference type="InterPro" id="IPR004408">
    <property type="entry name" value="Biotin_CoA_COase_ligase"/>
</dbReference>
<dbReference type="GO" id="GO:0004077">
    <property type="term" value="F:biotin--[biotin carboxyl-carrier protein] ligase activity"/>
    <property type="evidence" value="ECO:0007669"/>
    <property type="project" value="InterPro"/>
</dbReference>
<name>A0A381ZW07_9ZZZZ</name>
<evidence type="ECO:0000259" key="2">
    <source>
        <dbReference type="PROSITE" id="PS51733"/>
    </source>
</evidence>